<comment type="caution">
    <text evidence="1">The sequence shown here is derived from an EMBL/GenBank/DDBJ whole genome shotgun (WGS) entry which is preliminary data.</text>
</comment>
<dbReference type="EMBL" id="BAABME010005878">
    <property type="protein sequence ID" value="GAA0166862.1"/>
    <property type="molecule type" value="Genomic_DNA"/>
</dbReference>
<accession>A0AAV3QV52</accession>
<keyword evidence="2" id="KW-1185">Reference proteome</keyword>
<dbReference type="Proteomes" id="UP001454036">
    <property type="component" value="Unassembled WGS sequence"/>
</dbReference>
<evidence type="ECO:0000313" key="2">
    <source>
        <dbReference type="Proteomes" id="UP001454036"/>
    </source>
</evidence>
<organism evidence="1 2">
    <name type="scientific">Lithospermum erythrorhizon</name>
    <name type="common">Purple gromwell</name>
    <name type="synonym">Lithospermum officinale var. erythrorhizon</name>
    <dbReference type="NCBI Taxonomy" id="34254"/>
    <lineage>
        <taxon>Eukaryota</taxon>
        <taxon>Viridiplantae</taxon>
        <taxon>Streptophyta</taxon>
        <taxon>Embryophyta</taxon>
        <taxon>Tracheophyta</taxon>
        <taxon>Spermatophyta</taxon>
        <taxon>Magnoliopsida</taxon>
        <taxon>eudicotyledons</taxon>
        <taxon>Gunneridae</taxon>
        <taxon>Pentapetalae</taxon>
        <taxon>asterids</taxon>
        <taxon>lamiids</taxon>
        <taxon>Boraginales</taxon>
        <taxon>Boraginaceae</taxon>
        <taxon>Boraginoideae</taxon>
        <taxon>Lithospermeae</taxon>
        <taxon>Lithospermum</taxon>
    </lineage>
</organism>
<sequence length="71" mass="7614">MGCTKRTARSSPDKAAHDTLLPIIDQGVLRRIERLSPSPQASHEVSRLSLQATSTSMALSAGNSALHQQTM</sequence>
<gene>
    <name evidence="1" type="ORF">LIER_21924</name>
</gene>
<proteinExistence type="predicted"/>
<dbReference type="AlphaFoldDB" id="A0AAV3QV52"/>
<name>A0AAV3QV52_LITER</name>
<evidence type="ECO:0000313" key="1">
    <source>
        <dbReference type="EMBL" id="GAA0166862.1"/>
    </source>
</evidence>
<protein>
    <submittedName>
        <fullName evidence="1">Uncharacterized protein</fullName>
    </submittedName>
</protein>
<reference evidence="1 2" key="1">
    <citation type="submission" date="2024-01" db="EMBL/GenBank/DDBJ databases">
        <title>The complete chloroplast genome sequence of Lithospermum erythrorhizon: insights into the phylogenetic relationship among Boraginaceae species and the maternal lineages of purple gromwells.</title>
        <authorList>
            <person name="Okada T."/>
            <person name="Watanabe K."/>
        </authorList>
    </citation>
    <scope>NUCLEOTIDE SEQUENCE [LARGE SCALE GENOMIC DNA]</scope>
</reference>